<dbReference type="PANTHER" id="PTHR43038">
    <property type="entry name" value="ATP-BINDING CASSETTE, SUB-FAMILY H, MEMBER 1"/>
    <property type="match status" value="1"/>
</dbReference>
<dbReference type="AlphaFoldDB" id="A0A6J0C0L3"/>
<dbReference type="GO" id="GO:0005524">
    <property type="term" value="F:ATP binding"/>
    <property type="evidence" value="ECO:0007669"/>
    <property type="project" value="UniProtKB-KW"/>
</dbReference>
<dbReference type="InterPro" id="IPR003439">
    <property type="entry name" value="ABC_transporter-like_ATP-bd"/>
</dbReference>
<keyword evidence="4" id="KW-0067">ATP-binding</keyword>
<evidence type="ECO:0000256" key="1">
    <source>
        <dbReference type="ARBA" id="ARBA00004141"/>
    </source>
</evidence>
<keyword evidence="2 7" id="KW-0812">Transmembrane</keyword>
<dbReference type="InterPro" id="IPR017871">
    <property type="entry name" value="ABC_transporter-like_CS"/>
</dbReference>
<evidence type="ECO:0000256" key="7">
    <source>
        <dbReference type="SAM" id="Phobius"/>
    </source>
</evidence>
<evidence type="ECO:0000256" key="3">
    <source>
        <dbReference type="ARBA" id="ARBA00022741"/>
    </source>
</evidence>
<dbReference type="OrthoDB" id="10255969at2759"/>
<dbReference type="GO" id="GO:0140359">
    <property type="term" value="F:ABC-type transporter activity"/>
    <property type="evidence" value="ECO:0007669"/>
    <property type="project" value="InterPro"/>
</dbReference>
<dbReference type="InterPro" id="IPR047817">
    <property type="entry name" value="ABC2_TM_bact-type"/>
</dbReference>
<feature type="domain" description="ABC transporter" evidence="8">
    <location>
        <begin position="57"/>
        <end position="291"/>
    </location>
</feature>
<dbReference type="PROSITE" id="PS51012">
    <property type="entry name" value="ABC_TM2"/>
    <property type="match status" value="1"/>
</dbReference>
<keyword evidence="5 7" id="KW-1133">Transmembrane helix</keyword>
<feature type="transmembrane region" description="Helical" evidence="7">
    <location>
        <begin position="764"/>
        <end position="786"/>
    </location>
</feature>
<dbReference type="GO" id="GO:0016887">
    <property type="term" value="F:ATP hydrolysis activity"/>
    <property type="evidence" value="ECO:0007669"/>
    <property type="project" value="InterPro"/>
</dbReference>
<dbReference type="InterPro" id="IPR003593">
    <property type="entry name" value="AAA+_ATPase"/>
</dbReference>
<protein>
    <submittedName>
        <fullName evidence="11 12">ABC transporter G family member 23 isoform X2</fullName>
    </submittedName>
</protein>
<organism evidence="10 12">
    <name type="scientific">Neodiprion lecontei</name>
    <name type="common">Redheaded pine sawfly</name>
    <dbReference type="NCBI Taxonomy" id="441921"/>
    <lineage>
        <taxon>Eukaryota</taxon>
        <taxon>Metazoa</taxon>
        <taxon>Ecdysozoa</taxon>
        <taxon>Arthropoda</taxon>
        <taxon>Hexapoda</taxon>
        <taxon>Insecta</taxon>
        <taxon>Pterygota</taxon>
        <taxon>Neoptera</taxon>
        <taxon>Endopterygota</taxon>
        <taxon>Hymenoptera</taxon>
        <taxon>Tenthredinoidea</taxon>
        <taxon>Diprionidae</taxon>
        <taxon>Diprioninae</taxon>
        <taxon>Neodiprion</taxon>
    </lineage>
</organism>
<dbReference type="RefSeq" id="XP_015520775.2">
    <property type="nucleotide sequence ID" value="XM_015665289.2"/>
</dbReference>
<dbReference type="PROSITE" id="PS00211">
    <property type="entry name" value="ABC_TRANSPORTER_1"/>
    <property type="match status" value="1"/>
</dbReference>
<evidence type="ECO:0000256" key="4">
    <source>
        <dbReference type="ARBA" id="ARBA00022840"/>
    </source>
</evidence>
<keyword evidence="3" id="KW-0547">Nucleotide-binding</keyword>
<dbReference type="PANTHER" id="PTHR43038:SF3">
    <property type="entry name" value="ABC TRANSPORTER G FAMILY MEMBER 20 ISOFORM X1"/>
    <property type="match status" value="1"/>
</dbReference>
<feature type="transmembrane region" description="Helical" evidence="7">
    <location>
        <begin position="640"/>
        <end position="668"/>
    </location>
</feature>
<evidence type="ECO:0000256" key="2">
    <source>
        <dbReference type="ARBA" id="ARBA00022692"/>
    </source>
</evidence>
<keyword evidence="6 7" id="KW-0472">Membrane</keyword>
<feature type="transmembrane region" description="Helical" evidence="7">
    <location>
        <begin position="674"/>
        <end position="698"/>
    </location>
</feature>
<dbReference type="Pfam" id="PF00005">
    <property type="entry name" value="ABC_tran"/>
    <property type="match status" value="1"/>
</dbReference>
<evidence type="ECO:0000259" key="8">
    <source>
        <dbReference type="PROSITE" id="PS50893"/>
    </source>
</evidence>
<dbReference type="GeneID" id="107224998"/>
<feature type="domain" description="ABC transmembrane type-2" evidence="9">
    <location>
        <begin position="560"/>
        <end position="789"/>
    </location>
</feature>
<dbReference type="InterPro" id="IPR013525">
    <property type="entry name" value="ABC2_TM"/>
</dbReference>
<name>A0A6J0C0L3_NEOLC</name>
<keyword evidence="10" id="KW-1185">Reference proteome</keyword>
<dbReference type="Proteomes" id="UP000829291">
    <property type="component" value="Chromosome 1"/>
</dbReference>
<evidence type="ECO:0000313" key="13">
    <source>
        <dbReference type="RefSeq" id="XP_015520778.2"/>
    </source>
</evidence>
<dbReference type="CDD" id="cd03230">
    <property type="entry name" value="ABC_DR_subfamily_A"/>
    <property type="match status" value="1"/>
</dbReference>
<evidence type="ECO:0000313" key="11">
    <source>
        <dbReference type="RefSeq" id="XP_015520775.2"/>
    </source>
</evidence>
<feature type="transmembrane region" description="Helical" evidence="7">
    <location>
        <begin position="411"/>
        <end position="433"/>
    </location>
</feature>
<comment type="subcellular location">
    <subcellularLocation>
        <location evidence="1">Membrane</location>
        <topology evidence="1">Multi-pass membrane protein</topology>
    </subcellularLocation>
</comment>
<reference evidence="11 12" key="1">
    <citation type="submission" date="2025-05" db="UniProtKB">
        <authorList>
            <consortium name="RefSeq"/>
        </authorList>
    </citation>
    <scope>IDENTIFICATION</scope>
    <source>
        <tissue evidence="11 12">Thorax and Abdomen</tissue>
    </source>
</reference>
<dbReference type="RefSeq" id="XP_015520776.2">
    <property type="nucleotide sequence ID" value="XM_015665290.2"/>
</dbReference>
<accession>A0A6J0C0L3</accession>
<dbReference type="InterPro" id="IPR027417">
    <property type="entry name" value="P-loop_NTPase"/>
</dbReference>
<evidence type="ECO:0000313" key="10">
    <source>
        <dbReference type="Proteomes" id="UP000829291"/>
    </source>
</evidence>
<dbReference type="GO" id="GO:0016020">
    <property type="term" value="C:membrane"/>
    <property type="evidence" value="ECO:0007669"/>
    <property type="project" value="UniProtKB-SubCell"/>
</dbReference>
<evidence type="ECO:0000256" key="6">
    <source>
        <dbReference type="ARBA" id="ARBA00023136"/>
    </source>
</evidence>
<feature type="transmembrane region" description="Helical" evidence="7">
    <location>
        <begin position="595"/>
        <end position="619"/>
    </location>
</feature>
<dbReference type="RefSeq" id="XP_015520778.2">
    <property type="nucleotide sequence ID" value="XM_015665292.2"/>
</dbReference>
<proteinExistence type="predicted"/>
<evidence type="ECO:0000259" key="9">
    <source>
        <dbReference type="PROSITE" id="PS51012"/>
    </source>
</evidence>
<dbReference type="Pfam" id="PF12698">
    <property type="entry name" value="ABC2_membrane_3"/>
    <property type="match status" value="1"/>
</dbReference>
<evidence type="ECO:0000256" key="5">
    <source>
        <dbReference type="ARBA" id="ARBA00022989"/>
    </source>
</evidence>
<evidence type="ECO:0000313" key="12">
    <source>
        <dbReference type="RefSeq" id="XP_015520776.2"/>
    </source>
</evidence>
<feature type="transmembrane region" description="Helical" evidence="7">
    <location>
        <begin position="705"/>
        <end position="726"/>
    </location>
</feature>
<dbReference type="PROSITE" id="PS50893">
    <property type="entry name" value="ABC_TRANSPORTER_2"/>
    <property type="match status" value="1"/>
</dbReference>
<gene>
    <name evidence="11 12 13" type="primary">LOC107224998</name>
</gene>
<dbReference type="Gene3D" id="3.40.50.300">
    <property type="entry name" value="P-loop containing nucleotide triphosphate hydrolases"/>
    <property type="match status" value="1"/>
</dbReference>
<dbReference type="SMART" id="SM00382">
    <property type="entry name" value="AAA"/>
    <property type="match status" value="1"/>
</dbReference>
<sequence>MLITDNTATGGGGLMANSNSVNSMNSAEGNMDGTMTPNPVMATPGINNVAWNRQQAVSVRHAFKNYGNSKNPNQVLQNLNMTVAKGSIYGLLGASGCGKTTLLSCIVGRRRLNSGEIWVLGGKPGTKGSGVPGKRVGYMPQEIALYGEFTIRETMMYFGWIFGMCTAEIVERLRFLLNFLDLPSQNRLVKNLSGGQQRRVSFAVALMHDPELLILDEPTVGVDPLLRQSIWNHLVQITKDGNKTVIITTHYIEEARQAHMIGLMRSGRLLAEESPRALLTMYNCASLEDVFLKLSRKQGQSTQPTTELNISNNISLASLNWGKKDEPVYVIQESGVVGLNFHQSKEVLIHDTTNGVGSHYDLNGKPLPGAKGDTSVECDDCGDFTDCYKITSIGKIRALLQKNFLRMWRNVGVMLFIFALPVMQVILFCLAIGRDPTGLKIAIVNHEMTWGNLSCPIEKNCSFTNLSCRYLKFLDNETMVKEYYPDPTSAKDAVRAGEAWGALYFTENFTDALVARMVLGRDADDETLDQSEIRVWLDMSNQQIGLMLARNLQYTYRDFAKDLLSNCDQNTKLADVPIQFKDPIYGSNEPSFTDFVAPGVILTIVFFLAVALTSSALIIERMEGLLDRSWVAGVSPGEILFSHVVTQFVVMCGQTALVLIFMILVFGVECKGEIGWVIILTILQGLCGMCFGFVISAICELERNAIQLALGSFYPTLLLSGVIWPIEGMPTVLRYISQGLPLTMATTSLRSMLTRGWSVTEPDVYNGFISTIIWIVVFLTISMLVLKFKRG</sequence>
<dbReference type="SUPFAM" id="SSF52540">
    <property type="entry name" value="P-loop containing nucleoside triphosphate hydrolases"/>
    <property type="match status" value="1"/>
</dbReference>